<dbReference type="PROSITE" id="PS51162">
    <property type="entry name" value="THYROGLOBULIN_1_2"/>
    <property type="match status" value="1"/>
</dbReference>
<feature type="domain" description="C-type lectin" evidence="5">
    <location>
        <begin position="108"/>
        <end position="201"/>
    </location>
</feature>
<dbReference type="SUPFAM" id="SSF57610">
    <property type="entry name" value="Thyroglobulin type-1 domain"/>
    <property type="match status" value="1"/>
</dbReference>
<dbReference type="InterPro" id="IPR000716">
    <property type="entry name" value="Thyroglobulin_1"/>
</dbReference>
<keyword evidence="1 2" id="KW-1015">Disulfide bond</keyword>
<feature type="region of interest" description="Disordered" evidence="3">
    <location>
        <begin position="193"/>
        <end position="235"/>
    </location>
</feature>
<dbReference type="OMA" id="KPHEDEH"/>
<evidence type="ECO:0000313" key="7">
    <source>
        <dbReference type="Ensembl" id="ENSHBUP00000014620.1"/>
    </source>
</evidence>
<dbReference type="InterPro" id="IPR001304">
    <property type="entry name" value="C-type_lectin-like"/>
</dbReference>
<dbReference type="SUPFAM" id="SSF56436">
    <property type="entry name" value="C-type lectin-like"/>
    <property type="match status" value="1"/>
</dbReference>
<dbReference type="SMART" id="SM00034">
    <property type="entry name" value="CLECT"/>
    <property type="match status" value="1"/>
</dbReference>
<dbReference type="PROSITE" id="PS00484">
    <property type="entry name" value="THYROGLOBULIN_1_1"/>
    <property type="match status" value="1"/>
</dbReference>
<proteinExistence type="predicted"/>
<feature type="disulfide bond" evidence="2">
    <location>
        <begin position="62"/>
        <end position="69"/>
    </location>
</feature>
<organism evidence="7 8">
    <name type="scientific">Haplochromis burtoni</name>
    <name type="common">Burton's mouthbrooder</name>
    <name type="synonym">Chromis burtoni</name>
    <dbReference type="NCBI Taxonomy" id="8153"/>
    <lineage>
        <taxon>Eukaryota</taxon>
        <taxon>Metazoa</taxon>
        <taxon>Chordata</taxon>
        <taxon>Craniata</taxon>
        <taxon>Vertebrata</taxon>
        <taxon>Euteleostomi</taxon>
        <taxon>Actinopterygii</taxon>
        <taxon>Neopterygii</taxon>
        <taxon>Teleostei</taxon>
        <taxon>Neoteleostei</taxon>
        <taxon>Acanthomorphata</taxon>
        <taxon>Ovalentaria</taxon>
        <taxon>Cichlomorphae</taxon>
        <taxon>Cichliformes</taxon>
        <taxon>Cichlidae</taxon>
        <taxon>African cichlids</taxon>
        <taxon>Pseudocrenilabrinae</taxon>
        <taxon>Haplochromini</taxon>
        <taxon>Haplochromis</taxon>
    </lineage>
</organism>
<dbReference type="Gene3D" id="3.10.100.10">
    <property type="entry name" value="Mannose-Binding Protein A, subunit A"/>
    <property type="match status" value="1"/>
</dbReference>
<evidence type="ECO:0000313" key="8">
    <source>
        <dbReference type="Proteomes" id="UP000264840"/>
    </source>
</evidence>
<evidence type="ECO:0000256" key="2">
    <source>
        <dbReference type="PROSITE-ProRule" id="PRU00500"/>
    </source>
</evidence>
<name>A0A3Q2VS09_HAPBU</name>
<dbReference type="Ensembl" id="ENSHBUT00000022642.1">
    <property type="protein sequence ID" value="ENSHBUP00000014620.1"/>
    <property type="gene ID" value="ENSHBUG00000016474.1"/>
</dbReference>
<dbReference type="PROSITE" id="PS50041">
    <property type="entry name" value="C_TYPE_LECTIN_2"/>
    <property type="match status" value="1"/>
</dbReference>
<dbReference type="PANTHER" id="PTHR22803">
    <property type="entry name" value="MANNOSE, PHOSPHOLIPASE, LECTIN RECEPTOR RELATED"/>
    <property type="match status" value="1"/>
</dbReference>
<evidence type="ECO:0000259" key="5">
    <source>
        <dbReference type="PROSITE" id="PS50041"/>
    </source>
</evidence>
<evidence type="ECO:0000256" key="4">
    <source>
        <dbReference type="SAM" id="SignalP"/>
    </source>
</evidence>
<accession>A0A3Q2VS09</accession>
<keyword evidence="4" id="KW-0732">Signal</keyword>
<dbReference type="STRING" id="8153.ENSHBUP00000014620"/>
<dbReference type="SMART" id="SM00211">
    <property type="entry name" value="TY"/>
    <property type="match status" value="1"/>
</dbReference>
<dbReference type="InterPro" id="IPR016186">
    <property type="entry name" value="C-type_lectin-like/link_sf"/>
</dbReference>
<dbReference type="AlphaFoldDB" id="A0A3Q2VS09"/>
<dbReference type="Proteomes" id="UP000264840">
    <property type="component" value="Unplaced"/>
</dbReference>
<protein>
    <submittedName>
        <fullName evidence="7">Uncharacterized LOC102312418</fullName>
    </submittedName>
</protein>
<comment type="caution">
    <text evidence="2">Lacks conserved residue(s) required for the propagation of feature annotation.</text>
</comment>
<reference evidence="7" key="2">
    <citation type="submission" date="2025-09" db="UniProtKB">
        <authorList>
            <consortium name="Ensembl"/>
        </authorList>
    </citation>
    <scope>IDENTIFICATION</scope>
</reference>
<dbReference type="InterPro" id="IPR050111">
    <property type="entry name" value="C-type_lectin/snaclec_domain"/>
</dbReference>
<dbReference type="Pfam" id="PF00086">
    <property type="entry name" value="Thyroglobulin_1"/>
    <property type="match status" value="1"/>
</dbReference>
<reference evidence="7" key="1">
    <citation type="submission" date="2025-08" db="UniProtKB">
        <authorList>
            <consortium name="Ensembl"/>
        </authorList>
    </citation>
    <scope>IDENTIFICATION</scope>
</reference>
<dbReference type="InterPro" id="IPR016187">
    <property type="entry name" value="CTDL_fold"/>
</dbReference>
<feature type="domain" description="Thyroglobulin type-1" evidence="6">
    <location>
        <begin position="30"/>
        <end position="94"/>
    </location>
</feature>
<dbReference type="CDD" id="cd00191">
    <property type="entry name" value="TY"/>
    <property type="match status" value="1"/>
</dbReference>
<feature type="compositionally biased region" description="Basic and acidic residues" evidence="3">
    <location>
        <begin position="203"/>
        <end position="235"/>
    </location>
</feature>
<feature type="compositionally biased region" description="Acidic residues" evidence="3">
    <location>
        <begin position="193"/>
        <end position="202"/>
    </location>
</feature>
<feature type="chain" id="PRO_5018688106" evidence="4">
    <location>
        <begin position="20"/>
        <end position="235"/>
    </location>
</feature>
<evidence type="ECO:0000256" key="3">
    <source>
        <dbReference type="SAM" id="MobiDB-lite"/>
    </source>
</evidence>
<sequence>MKMLAVSLTLCTVLAISQAIPINPTMSWDKGHCYHERMNCSNLIGSFCPKCDDNGNFLPRQCSGSTGYCWCVDIMTGKKIPNTTTPPDTPPVNCMIGDSDCPDGWSRFGDRCFNYISTPKTWTEAQIFCQFDGGNLASIHNYEENHFVQSLTRGDTDNFPETWAGATSAVHPGFWMWIDGSKFYYEDWCDDDDHDDTSEEDSHDNTNEKDSHGKSSKKDSHDDTSEEDSHGKSSK</sequence>
<dbReference type="Gene3D" id="4.10.800.10">
    <property type="entry name" value="Thyroglobulin type-1"/>
    <property type="match status" value="1"/>
</dbReference>
<evidence type="ECO:0000259" key="6">
    <source>
        <dbReference type="PROSITE" id="PS51162"/>
    </source>
</evidence>
<dbReference type="Pfam" id="PF00059">
    <property type="entry name" value="Lectin_C"/>
    <property type="match status" value="1"/>
</dbReference>
<keyword evidence="8" id="KW-1185">Reference proteome</keyword>
<feature type="signal peptide" evidence="4">
    <location>
        <begin position="1"/>
        <end position="19"/>
    </location>
</feature>
<evidence type="ECO:0000256" key="1">
    <source>
        <dbReference type="ARBA" id="ARBA00023157"/>
    </source>
</evidence>
<dbReference type="GeneTree" id="ENSGT00970000193500"/>
<dbReference type="InterPro" id="IPR036857">
    <property type="entry name" value="Thyroglobulin_1_sf"/>
</dbReference>